<name>A0A8J2H062_COTCN</name>
<dbReference type="Proteomes" id="UP000786811">
    <property type="component" value="Unassembled WGS sequence"/>
</dbReference>
<comment type="caution">
    <text evidence="1">The sequence shown here is derived from an EMBL/GenBank/DDBJ whole genome shotgun (WGS) entry which is preliminary data.</text>
</comment>
<evidence type="ECO:0000313" key="1">
    <source>
        <dbReference type="EMBL" id="CAG5075443.1"/>
    </source>
</evidence>
<organism evidence="1 2">
    <name type="scientific">Cotesia congregata</name>
    <name type="common">Parasitoid wasp</name>
    <name type="synonym">Apanteles congregatus</name>
    <dbReference type="NCBI Taxonomy" id="51543"/>
    <lineage>
        <taxon>Eukaryota</taxon>
        <taxon>Metazoa</taxon>
        <taxon>Ecdysozoa</taxon>
        <taxon>Arthropoda</taxon>
        <taxon>Hexapoda</taxon>
        <taxon>Insecta</taxon>
        <taxon>Pterygota</taxon>
        <taxon>Neoptera</taxon>
        <taxon>Endopterygota</taxon>
        <taxon>Hymenoptera</taxon>
        <taxon>Apocrita</taxon>
        <taxon>Ichneumonoidea</taxon>
        <taxon>Braconidae</taxon>
        <taxon>Microgastrinae</taxon>
        <taxon>Cotesia</taxon>
    </lineage>
</organism>
<keyword evidence="2" id="KW-1185">Reference proteome</keyword>
<dbReference type="EMBL" id="CAJNRD030001116">
    <property type="protein sequence ID" value="CAG5075443.1"/>
    <property type="molecule type" value="Genomic_DNA"/>
</dbReference>
<sequence>MTSALMTKNVEKNYSGTGKRIKGVEKLNFSATETFKCMEDVVKEKLGDCEDCKNFAEKVGRWFSGQGDREQGRKQRSLSL</sequence>
<accession>A0A8J2H062</accession>
<protein>
    <submittedName>
        <fullName evidence="1">Uncharacterized protein</fullName>
    </submittedName>
</protein>
<dbReference type="OrthoDB" id="7685730at2759"/>
<evidence type="ECO:0000313" key="2">
    <source>
        <dbReference type="Proteomes" id="UP000786811"/>
    </source>
</evidence>
<reference evidence="1" key="1">
    <citation type="submission" date="2021-04" db="EMBL/GenBank/DDBJ databases">
        <authorList>
            <person name="Chebbi M.A.C M."/>
        </authorList>
    </citation>
    <scope>NUCLEOTIDE SEQUENCE</scope>
</reference>
<dbReference type="AlphaFoldDB" id="A0A8J2H062"/>
<proteinExistence type="predicted"/>
<gene>
    <name evidence="1" type="ORF">HICCMSTLAB_LOCUS1597</name>
</gene>